<dbReference type="CDD" id="cd01983">
    <property type="entry name" value="SIMIBI"/>
    <property type="match status" value="1"/>
</dbReference>
<keyword evidence="1" id="KW-0547">Nucleotide-binding</keyword>
<keyword evidence="5" id="KW-1185">Reference proteome</keyword>
<dbReference type="GO" id="GO:0051731">
    <property type="term" value="F:polynucleotide 5'-hydroxyl-kinase activity"/>
    <property type="evidence" value="ECO:0007669"/>
    <property type="project" value="InterPro"/>
</dbReference>
<dbReference type="InterPro" id="IPR045116">
    <property type="entry name" value="Clp1/Grc3"/>
</dbReference>
<proteinExistence type="predicted"/>
<keyword evidence="2" id="KW-0067">ATP-binding</keyword>
<evidence type="ECO:0000313" key="5">
    <source>
        <dbReference type="Proteomes" id="UP000271889"/>
    </source>
</evidence>
<feature type="domain" description="Clp1 P-loop" evidence="3">
    <location>
        <begin position="83"/>
        <end position="218"/>
    </location>
</feature>
<dbReference type="PANTHER" id="PTHR12755">
    <property type="entry name" value="CLEAVAGE/POLYADENYLATION FACTOR IA SUBUNIT CLP1P"/>
    <property type="match status" value="1"/>
</dbReference>
<evidence type="ECO:0000313" key="4">
    <source>
        <dbReference type="EMBL" id="VDK59478.1"/>
    </source>
</evidence>
<dbReference type="GO" id="GO:0006388">
    <property type="term" value="P:tRNA splicing, via endonucleolytic cleavage and ligation"/>
    <property type="evidence" value="ECO:0007669"/>
    <property type="project" value="TreeGrafter"/>
</dbReference>
<dbReference type="OrthoDB" id="258143at2759"/>
<dbReference type="GO" id="GO:0005524">
    <property type="term" value="F:ATP binding"/>
    <property type="evidence" value="ECO:0007669"/>
    <property type="project" value="UniProtKB-KW"/>
</dbReference>
<dbReference type="SUPFAM" id="SSF52540">
    <property type="entry name" value="P-loop containing nucleoside triphosphate hydrolases"/>
    <property type="match status" value="1"/>
</dbReference>
<name>A0A3P6T0U7_CYLGO</name>
<feature type="domain" description="Clp1 P-loop" evidence="3">
    <location>
        <begin position="2"/>
        <end position="32"/>
    </location>
</feature>
<organism evidence="4 5">
    <name type="scientific">Cylicostephanus goldi</name>
    <name type="common">Nematode worm</name>
    <dbReference type="NCBI Taxonomy" id="71465"/>
    <lineage>
        <taxon>Eukaryota</taxon>
        <taxon>Metazoa</taxon>
        <taxon>Ecdysozoa</taxon>
        <taxon>Nematoda</taxon>
        <taxon>Chromadorea</taxon>
        <taxon>Rhabditida</taxon>
        <taxon>Rhabditina</taxon>
        <taxon>Rhabditomorpha</taxon>
        <taxon>Strongyloidea</taxon>
        <taxon>Strongylidae</taxon>
        <taxon>Cylicostephanus</taxon>
    </lineage>
</organism>
<protein>
    <recommendedName>
        <fullName evidence="3">Clp1 P-loop domain-containing protein</fullName>
    </recommendedName>
</protein>
<dbReference type="Proteomes" id="UP000271889">
    <property type="component" value="Unassembled WGS sequence"/>
</dbReference>
<dbReference type="GO" id="GO:0005634">
    <property type="term" value="C:nucleus"/>
    <property type="evidence" value="ECO:0007669"/>
    <property type="project" value="TreeGrafter"/>
</dbReference>
<evidence type="ECO:0000256" key="2">
    <source>
        <dbReference type="ARBA" id="ARBA00022840"/>
    </source>
</evidence>
<gene>
    <name evidence="4" type="ORF">CGOC_LOCUS4676</name>
</gene>
<reference evidence="4 5" key="1">
    <citation type="submission" date="2018-11" db="EMBL/GenBank/DDBJ databases">
        <authorList>
            <consortium name="Pathogen Informatics"/>
        </authorList>
    </citation>
    <scope>NUCLEOTIDE SEQUENCE [LARGE SCALE GENOMIC DNA]</scope>
</reference>
<evidence type="ECO:0000259" key="3">
    <source>
        <dbReference type="Pfam" id="PF16575"/>
    </source>
</evidence>
<accession>A0A3P6T0U7</accession>
<dbReference type="InterPro" id="IPR027417">
    <property type="entry name" value="P-loop_NTPase"/>
</dbReference>
<dbReference type="Gene3D" id="3.40.50.300">
    <property type="entry name" value="P-loop containing nucleotide triphosphate hydrolases"/>
    <property type="match status" value="1"/>
</dbReference>
<dbReference type="EMBL" id="UYRV01013239">
    <property type="protein sequence ID" value="VDK59478.1"/>
    <property type="molecule type" value="Genomic_DNA"/>
</dbReference>
<dbReference type="PANTHER" id="PTHR12755:SF6">
    <property type="entry name" value="POLYRIBONUCLEOTIDE 5'-HYDROXYL-KINASE CLP1"/>
    <property type="match status" value="1"/>
</dbReference>
<dbReference type="AlphaFoldDB" id="A0A3P6T0U7"/>
<dbReference type="InterPro" id="IPR032319">
    <property type="entry name" value="CLP1_P"/>
</dbReference>
<feature type="non-terminal residue" evidence="4">
    <location>
        <position position="256"/>
    </location>
</feature>
<dbReference type="Pfam" id="PF16575">
    <property type="entry name" value="CLP1_P"/>
    <property type="match status" value="2"/>
</dbReference>
<sequence>MDVGKTTVCRILCNYAVRQGRSPVYIDLDVGQVVSFTQVSRKRGSSSRTFRAVSLFPELSERFSSTKQPMSLRDLTVRSLWSTTLFGHVSPGDNLPLYDLLVKELADSVTLRCATHPEANLGGLVINTCGWVTGEGYGCIVAAAEAFEVDVVVVLDHERLYNELQRDLPTFVKVHSLLSIVSAAKKILHQPKSGGVETRSRQCRFSARSASIHRYFYGVHSNPYFPFTFELNFTDVIFCKIGTEKLPESCLPFGSK</sequence>
<evidence type="ECO:0000256" key="1">
    <source>
        <dbReference type="ARBA" id="ARBA00022741"/>
    </source>
</evidence>